<protein>
    <recommendedName>
        <fullName evidence="8">CASP-like protein</fullName>
    </recommendedName>
</protein>
<accession>A0AAD4IQP6</accession>
<keyword evidence="5 8" id="KW-0812">Transmembrane</keyword>
<dbReference type="PANTHER" id="PTHR33573">
    <property type="entry name" value="CASP-LIKE PROTEIN 4A4"/>
    <property type="match status" value="1"/>
</dbReference>
<feature type="domain" description="Casparian strip membrane protein" evidence="10">
    <location>
        <begin position="65"/>
        <end position="187"/>
    </location>
</feature>
<feature type="compositionally biased region" description="Pro residues" evidence="9">
    <location>
        <begin position="16"/>
        <end position="30"/>
    </location>
</feature>
<reference evidence="11 12" key="1">
    <citation type="journal article" date="2021" name="Nat. Commun.">
        <title>Incipient diploidization of the medicinal plant Perilla within 10,000 years.</title>
        <authorList>
            <person name="Zhang Y."/>
            <person name="Shen Q."/>
            <person name="Leng L."/>
            <person name="Zhang D."/>
            <person name="Chen S."/>
            <person name="Shi Y."/>
            <person name="Ning Z."/>
            <person name="Chen S."/>
        </authorList>
    </citation>
    <scope>NUCLEOTIDE SEQUENCE [LARGE SCALE GENOMIC DNA]</scope>
    <source>
        <strain evidence="12">cv. PC099</strain>
    </source>
</reference>
<evidence type="ECO:0000313" key="11">
    <source>
        <dbReference type="EMBL" id="KAH6757124.1"/>
    </source>
</evidence>
<feature type="transmembrane region" description="Helical" evidence="8">
    <location>
        <begin position="134"/>
        <end position="157"/>
    </location>
</feature>
<evidence type="ECO:0000256" key="1">
    <source>
        <dbReference type="ARBA" id="ARBA00004651"/>
    </source>
</evidence>
<comment type="subunit">
    <text evidence="3 8">Homodimer and heterodimers.</text>
</comment>
<evidence type="ECO:0000256" key="5">
    <source>
        <dbReference type="ARBA" id="ARBA00022692"/>
    </source>
</evidence>
<dbReference type="EMBL" id="SDAM02029495">
    <property type="protein sequence ID" value="KAH6757124.1"/>
    <property type="molecule type" value="Genomic_DNA"/>
</dbReference>
<feature type="transmembrane region" description="Helical" evidence="8">
    <location>
        <begin position="177"/>
        <end position="201"/>
    </location>
</feature>
<organism evidence="11 12">
    <name type="scientific">Perilla frutescens var. hirtella</name>
    <name type="common">Perilla citriodora</name>
    <name type="synonym">Perilla setoyensis</name>
    <dbReference type="NCBI Taxonomy" id="608512"/>
    <lineage>
        <taxon>Eukaryota</taxon>
        <taxon>Viridiplantae</taxon>
        <taxon>Streptophyta</taxon>
        <taxon>Embryophyta</taxon>
        <taxon>Tracheophyta</taxon>
        <taxon>Spermatophyta</taxon>
        <taxon>Magnoliopsida</taxon>
        <taxon>eudicotyledons</taxon>
        <taxon>Gunneridae</taxon>
        <taxon>Pentapetalae</taxon>
        <taxon>asterids</taxon>
        <taxon>lamiids</taxon>
        <taxon>Lamiales</taxon>
        <taxon>Lamiaceae</taxon>
        <taxon>Nepetoideae</taxon>
        <taxon>Elsholtzieae</taxon>
        <taxon>Perilla</taxon>
    </lineage>
</organism>
<comment type="subcellular location">
    <subcellularLocation>
        <location evidence="1 8">Cell membrane</location>
        <topology evidence="1 8">Multi-pass membrane protein</topology>
    </subcellularLocation>
</comment>
<evidence type="ECO:0000259" key="10">
    <source>
        <dbReference type="Pfam" id="PF04535"/>
    </source>
</evidence>
<evidence type="ECO:0000256" key="7">
    <source>
        <dbReference type="ARBA" id="ARBA00023136"/>
    </source>
</evidence>
<name>A0AAD4IQP6_PERFH</name>
<feature type="transmembrane region" description="Helical" evidence="8">
    <location>
        <begin position="67"/>
        <end position="85"/>
    </location>
</feature>
<evidence type="ECO:0000256" key="3">
    <source>
        <dbReference type="ARBA" id="ARBA00011489"/>
    </source>
</evidence>
<proteinExistence type="inferred from homology"/>
<keyword evidence="7 8" id="KW-0472">Membrane</keyword>
<dbReference type="Pfam" id="PF04535">
    <property type="entry name" value="CASP_dom"/>
    <property type="match status" value="1"/>
</dbReference>
<dbReference type="PANTHER" id="PTHR33573:SF57">
    <property type="entry name" value="CASP-LIKE PROTEIN 4B1"/>
    <property type="match status" value="1"/>
</dbReference>
<keyword evidence="6 8" id="KW-1133">Transmembrane helix</keyword>
<dbReference type="GO" id="GO:0005886">
    <property type="term" value="C:plasma membrane"/>
    <property type="evidence" value="ECO:0007669"/>
    <property type="project" value="UniProtKB-SubCell"/>
</dbReference>
<dbReference type="AlphaFoldDB" id="A0AAD4IQP6"/>
<comment type="similarity">
    <text evidence="2 8">Belongs to the Casparian strip membrane proteins (CASP) family.</text>
</comment>
<feature type="region of interest" description="Disordered" evidence="9">
    <location>
        <begin position="1"/>
        <end position="34"/>
    </location>
</feature>
<feature type="transmembrane region" description="Helical" evidence="8">
    <location>
        <begin position="97"/>
        <end position="113"/>
    </location>
</feature>
<keyword evidence="4 8" id="KW-1003">Cell membrane</keyword>
<evidence type="ECO:0000256" key="6">
    <source>
        <dbReference type="ARBA" id="ARBA00022989"/>
    </source>
</evidence>
<evidence type="ECO:0000256" key="9">
    <source>
        <dbReference type="SAM" id="MobiDB-lite"/>
    </source>
</evidence>
<gene>
    <name evidence="11" type="ORF">C2S53_007962</name>
</gene>
<keyword evidence="12" id="KW-1185">Reference proteome</keyword>
<dbReference type="Proteomes" id="UP001190926">
    <property type="component" value="Unassembled WGS sequence"/>
</dbReference>
<evidence type="ECO:0000256" key="4">
    <source>
        <dbReference type="ARBA" id="ARBA00022475"/>
    </source>
</evidence>
<evidence type="ECO:0000256" key="2">
    <source>
        <dbReference type="ARBA" id="ARBA00007651"/>
    </source>
</evidence>
<comment type="caution">
    <text evidence="11">The sequence shown here is derived from an EMBL/GenBank/DDBJ whole genome shotgun (WGS) entry which is preliminary data.</text>
</comment>
<evidence type="ECO:0000313" key="12">
    <source>
        <dbReference type="Proteomes" id="UP001190926"/>
    </source>
</evidence>
<evidence type="ECO:0000256" key="8">
    <source>
        <dbReference type="RuleBase" id="RU361233"/>
    </source>
</evidence>
<dbReference type="InterPro" id="IPR006702">
    <property type="entry name" value="CASP_dom"/>
</dbReference>
<sequence length="206" mass="22962">MSNSNDPTTQNATQQQPPPPNPAQQPPPPAAVDLESGRAARGGVVSNIMEKWKKEDLLKRGSSASRGFGFIFSFLAFVIMASNHHGDWRDFDHYEEYRYVVGVAFLSTFYTGLQSWRIIHELQTRKELISWRNLAVFEFGGDQIFAYLLLSAASSAIPLTNRMREGADNVFTDSSAAAISMAIFAFVWLAISSLISGYKLLKQSYI</sequence>